<evidence type="ECO:0000313" key="1">
    <source>
        <dbReference type="EMBL" id="EYD72502.1"/>
    </source>
</evidence>
<dbReference type="AlphaFoldDB" id="A0A017HDE2"/>
<comment type="caution">
    <text evidence="1">The sequence shown here is derived from an EMBL/GenBank/DDBJ whole genome shotgun (WGS) entry which is preliminary data.</text>
</comment>
<keyword evidence="2" id="KW-1185">Reference proteome</keyword>
<gene>
    <name evidence="1" type="ORF">Lokhon_01303</name>
</gene>
<accession>A0A017HDE2</accession>
<dbReference type="Proteomes" id="UP000025047">
    <property type="component" value="Unassembled WGS sequence"/>
</dbReference>
<evidence type="ECO:0000313" key="2">
    <source>
        <dbReference type="Proteomes" id="UP000025047"/>
    </source>
</evidence>
<protein>
    <submittedName>
        <fullName evidence="1">Uncharacterized protein</fullName>
    </submittedName>
</protein>
<proteinExistence type="predicted"/>
<dbReference type="EMBL" id="APGJ01000004">
    <property type="protein sequence ID" value="EYD72502.1"/>
    <property type="molecule type" value="Genomic_DNA"/>
</dbReference>
<dbReference type="PATRIC" id="fig|1122180.6.peg.1288"/>
<name>A0A017HDE2_9RHOB</name>
<reference evidence="1 2" key="1">
    <citation type="submission" date="2013-03" db="EMBL/GenBank/DDBJ databases">
        <authorList>
            <person name="Fiebig A."/>
            <person name="Goeker M."/>
            <person name="Klenk H.-P.P."/>
        </authorList>
    </citation>
    <scope>NUCLEOTIDE SEQUENCE [LARGE SCALE GENOMIC DNA]</scope>
    <source>
        <strain evidence="1 2">DSM 17492</strain>
    </source>
</reference>
<dbReference type="HOGENOM" id="CLU_2343348_0_0_5"/>
<organism evidence="1 2">
    <name type="scientific">Limimaricola hongkongensis DSM 17492</name>
    <dbReference type="NCBI Taxonomy" id="1122180"/>
    <lineage>
        <taxon>Bacteria</taxon>
        <taxon>Pseudomonadati</taxon>
        <taxon>Pseudomonadota</taxon>
        <taxon>Alphaproteobacteria</taxon>
        <taxon>Rhodobacterales</taxon>
        <taxon>Paracoccaceae</taxon>
        <taxon>Limimaricola</taxon>
    </lineage>
</organism>
<sequence>MIPVSQMTKAQSEAIAHEIAALADDFAKTRSKEESGATNAALVLLIEALLANGALTPAQLGAICNMLNDGAAAAPRSEYGRGGETLARLAERIRGTV</sequence>